<organism evidence="1 2">
    <name type="scientific">Xylaria flabelliformis</name>
    <dbReference type="NCBI Taxonomy" id="2512241"/>
    <lineage>
        <taxon>Eukaryota</taxon>
        <taxon>Fungi</taxon>
        <taxon>Dikarya</taxon>
        <taxon>Ascomycota</taxon>
        <taxon>Pezizomycotina</taxon>
        <taxon>Sordariomycetes</taxon>
        <taxon>Xylariomycetidae</taxon>
        <taxon>Xylariales</taxon>
        <taxon>Xylariaceae</taxon>
        <taxon>Xylaria</taxon>
    </lineage>
</organism>
<accession>A0A553I3E7</accession>
<protein>
    <submittedName>
        <fullName evidence="1">Uncharacterized protein</fullName>
    </submittedName>
</protein>
<dbReference type="AlphaFoldDB" id="A0A553I3E7"/>
<sequence>MLLRATRALDKDHDTMCWLRVTSWRIQHTLKDEGKHQKGLRPVNMIMCIDTTALNKAYSPEQLGNIGSLRLRLLRASRVRSETHLQRYLEHMVNDKLTRIDKRPSATFTHESK</sequence>
<reference evidence="2" key="1">
    <citation type="submission" date="2019-06" db="EMBL/GenBank/DDBJ databases">
        <title>Draft genome sequence of the griseofulvin-producing fungus Xylaria cubensis strain G536.</title>
        <authorList>
            <person name="Mead M.E."/>
            <person name="Raja H.A."/>
            <person name="Steenwyk J.L."/>
            <person name="Knowles S.L."/>
            <person name="Oberlies N.H."/>
            <person name="Rokas A."/>
        </authorList>
    </citation>
    <scope>NUCLEOTIDE SEQUENCE [LARGE SCALE GENOMIC DNA]</scope>
    <source>
        <strain evidence="2">G536</strain>
    </source>
</reference>
<name>A0A553I3E7_9PEZI</name>
<comment type="caution">
    <text evidence="1">The sequence shown here is derived from an EMBL/GenBank/DDBJ whole genome shotgun (WGS) entry which is preliminary data.</text>
</comment>
<dbReference type="Proteomes" id="UP000319160">
    <property type="component" value="Unassembled WGS sequence"/>
</dbReference>
<gene>
    <name evidence="1" type="ORF">FHL15_004499</name>
</gene>
<evidence type="ECO:0000313" key="1">
    <source>
        <dbReference type="EMBL" id="TRX94727.1"/>
    </source>
</evidence>
<proteinExistence type="predicted"/>
<evidence type="ECO:0000313" key="2">
    <source>
        <dbReference type="Proteomes" id="UP000319160"/>
    </source>
</evidence>
<dbReference type="EMBL" id="VFLP01000020">
    <property type="protein sequence ID" value="TRX94727.1"/>
    <property type="molecule type" value="Genomic_DNA"/>
</dbReference>
<keyword evidence="2" id="KW-1185">Reference proteome</keyword>